<evidence type="ECO:0000313" key="3">
    <source>
        <dbReference type="Proteomes" id="UP001216907"/>
    </source>
</evidence>
<dbReference type="Gene3D" id="3.60.21.10">
    <property type="match status" value="1"/>
</dbReference>
<dbReference type="PANTHER" id="PTHR42850:SF4">
    <property type="entry name" value="ZINC-DEPENDENT ENDOPOLYPHOSPHATASE"/>
    <property type="match status" value="1"/>
</dbReference>
<dbReference type="PANTHER" id="PTHR42850">
    <property type="entry name" value="METALLOPHOSPHOESTERASE"/>
    <property type="match status" value="1"/>
</dbReference>
<dbReference type="Pfam" id="PF00149">
    <property type="entry name" value="Metallophos"/>
    <property type="match status" value="1"/>
</dbReference>
<protein>
    <submittedName>
        <fullName evidence="2">Metallophosphoesterase family protein</fullName>
        <ecNumber evidence="2">3.1.-.-</ecNumber>
    </submittedName>
</protein>
<proteinExistence type="predicted"/>
<dbReference type="CDD" id="cd00144">
    <property type="entry name" value="MPP_PPP_family"/>
    <property type="match status" value="1"/>
</dbReference>
<keyword evidence="2" id="KW-0378">Hydrolase</keyword>
<dbReference type="RefSeq" id="WP_277860062.1">
    <property type="nucleotide sequence ID" value="NZ_JARRAG010000001.1"/>
</dbReference>
<feature type="domain" description="Calcineurin-like phosphoesterase" evidence="1">
    <location>
        <begin position="4"/>
        <end position="85"/>
    </location>
</feature>
<evidence type="ECO:0000313" key="2">
    <source>
        <dbReference type="EMBL" id="MDG3003713.1"/>
    </source>
</evidence>
<dbReference type="GO" id="GO:0016787">
    <property type="term" value="F:hydrolase activity"/>
    <property type="evidence" value="ECO:0007669"/>
    <property type="project" value="UniProtKB-KW"/>
</dbReference>
<dbReference type="InterPro" id="IPR050126">
    <property type="entry name" value="Ap4A_hydrolase"/>
</dbReference>
<dbReference type="InterPro" id="IPR004843">
    <property type="entry name" value="Calcineurin-like_PHP"/>
</dbReference>
<sequence>MPARTIAVGDVHGCAKALNTVIDAIRPTPDDLIVTLGDYVNRGPDSRGVLDALAALQSRCRLVPLLGNHDEMLLQARTGRPTTAATVAESLRRGRPPRDWTRELARLTPENWAFLESCRSYHETEDHLFLHAAYDPAQPLSRQPDALLRWHSLRNGIPGPHYSGKVAVVGHSSQKNGKILNLGHIICIDTYCHGGGWLTGLDVHTGQAWQSDRNGRLRTRRGPR</sequence>
<evidence type="ECO:0000259" key="1">
    <source>
        <dbReference type="Pfam" id="PF00149"/>
    </source>
</evidence>
<dbReference type="SUPFAM" id="SSF56300">
    <property type="entry name" value="Metallo-dependent phosphatases"/>
    <property type="match status" value="1"/>
</dbReference>
<organism evidence="2 3">
    <name type="scientific">Paludisphaera mucosa</name>
    <dbReference type="NCBI Taxonomy" id="3030827"/>
    <lineage>
        <taxon>Bacteria</taxon>
        <taxon>Pseudomonadati</taxon>
        <taxon>Planctomycetota</taxon>
        <taxon>Planctomycetia</taxon>
        <taxon>Isosphaerales</taxon>
        <taxon>Isosphaeraceae</taxon>
        <taxon>Paludisphaera</taxon>
    </lineage>
</organism>
<dbReference type="InterPro" id="IPR029052">
    <property type="entry name" value="Metallo-depent_PP-like"/>
</dbReference>
<accession>A0ABT6F800</accession>
<reference evidence="2 3" key="1">
    <citation type="submission" date="2023-03" db="EMBL/GenBank/DDBJ databases">
        <title>Paludisphaera mucosa sp. nov. a novel planctomycete from northern fen.</title>
        <authorList>
            <person name="Ivanova A."/>
        </authorList>
    </citation>
    <scope>NUCLEOTIDE SEQUENCE [LARGE SCALE GENOMIC DNA]</scope>
    <source>
        <strain evidence="2 3">Pla2</strain>
    </source>
</reference>
<gene>
    <name evidence="2" type="ORF">PZE19_08025</name>
</gene>
<dbReference type="EC" id="3.1.-.-" evidence="2"/>
<keyword evidence="3" id="KW-1185">Reference proteome</keyword>
<dbReference type="Proteomes" id="UP001216907">
    <property type="component" value="Unassembled WGS sequence"/>
</dbReference>
<name>A0ABT6F800_9BACT</name>
<comment type="caution">
    <text evidence="2">The sequence shown here is derived from an EMBL/GenBank/DDBJ whole genome shotgun (WGS) entry which is preliminary data.</text>
</comment>
<dbReference type="EMBL" id="JARRAG010000001">
    <property type="protein sequence ID" value="MDG3003713.1"/>
    <property type="molecule type" value="Genomic_DNA"/>
</dbReference>